<evidence type="ECO:0000256" key="4">
    <source>
        <dbReference type="PIRSR" id="PIRSR603782-2"/>
    </source>
</evidence>
<dbReference type="Proteomes" id="UP000742786">
    <property type="component" value="Unassembled WGS sequence"/>
</dbReference>
<dbReference type="PROSITE" id="PS51352">
    <property type="entry name" value="THIOREDOXIN_2"/>
    <property type="match status" value="1"/>
</dbReference>
<dbReference type="GO" id="GO:0046872">
    <property type="term" value="F:metal ion binding"/>
    <property type="evidence" value="ECO:0007669"/>
    <property type="project" value="UniProtKB-KW"/>
</dbReference>
<gene>
    <name evidence="6" type="ORF">GTOL_12391</name>
</gene>
<sequence length="207" mass="22738">MRFQEPALHSTRGEAAVRALLLALAILLAACSPESAHFNATDVTGGDWGRDFRLADASGKTRQLADFKGKAVVIFFGYVQCPDVCPTTMNKLREVMEALGGEADRVQVLFVTLDPERDTPELLAQYVSAFDARFLGLYGDPDKTAAMAKDFRVFYQKQAGSKPGRYTIDHTAGLYIYDPQGRLRLFVASDEEAAKIAADLRQLLAGR</sequence>
<dbReference type="AlphaFoldDB" id="A0A916J5S9"/>
<dbReference type="SUPFAM" id="SSF52833">
    <property type="entry name" value="Thioredoxin-like"/>
    <property type="match status" value="1"/>
</dbReference>
<comment type="caution">
    <text evidence="6">The sequence shown here is derived from an EMBL/GenBank/DDBJ whole genome shotgun (WGS) entry which is preliminary data.</text>
</comment>
<reference evidence="6" key="1">
    <citation type="submission" date="2021-04" db="EMBL/GenBank/DDBJ databases">
        <authorList>
            <person name="Hornung B."/>
        </authorList>
    </citation>
    <scope>NUCLEOTIDE SEQUENCE</scope>
    <source>
        <strain evidence="6">G5G6</strain>
    </source>
</reference>
<keyword evidence="4" id="KW-1015">Disulfide bond</keyword>
<evidence type="ECO:0000256" key="1">
    <source>
        <dbReference type="ARBA" id="ARBA00010996"/>
    </source>
</evidence>
<name>A0A916J5S9_9PROT</name>
<dbReference type="InterPro" id="IPR036249">
    <property type="entry name" value="Thioredoxin-like_sf"/>
</dbReference>
<feature type="binding site" evidence="3">
    <location>
        <position position="81"/>
    </location>
    <ligand>
        <name>Cu cation</name>
        <dbReference type="ChEBI" id="CHEBI:23378"/>
    </ligand>
</feature>
<dbReference type="PANTHER" id="PTHR12151">
    <property type="entry name" value="ELECTRON TRANSPORT PROTIN SCO1/SENC FAMILY MEMBER"/>
    <property type="match status" value="1"/>
</dbReference>
<dbReference type="Pfam" id="PF02630">
    <property type="entry name" value="SCO1-SenC"/>
    <property type="match status" value="1"/>
</dbReference>
<feature type="disulfide bond" description="Redox-active" evidence="4">
    <location>
        <begin position="81"/>
        <end position="85"/>
    </location>
</feature>
<feature type="binding site" evidence="3">
    <location>
        <position position="85"/>
    </location>
    <ligand>
        <name>Cu cation</name>
        <dbReference type="ChEBI" id="CHEBI:23378"/>
    </ligand>
</feature>
<organism evidence="6 7">
    <name type="scientific">Georgfuchsia toluolica</name>
    <dbReference type="NCBI Taxonomy" id="424218"/>
    <lineage>
        <taxon>Bacteria</taxon>
        <taxon>Pseudomonadati</taxon>
        <taxon>Pseudomonadota</taxon>
        <taxon>Betaproteobacteria</taxon>
        <taxon>Nitrosomonadales</taxon>
        <taxon>Sterolibacteriaceae</taxon>
        <taxon>Georgfuchsia</taxon>
    </lineage>
</organism>
<dbReference type="PROSITE" id="PS51257">
    <property type="entry name" value="PROKAR_LIPOPROTEIN"/>
    <property type="match status" value="1"/>
</dbReference>
<comment type="similarity">
    <text evidence="1">Belongs to the SCO1/2 family.</text>
</comment>
<evidence type="ECO:0000256" key="3">
    <source>
        <dbReference type="PIRSR" id="PIRSR603782-1"/>
    </source>
</evidence>
<accession>A0A916J5S9</accession>
<dbReference type="InterPro" id="IPR013766">
    <property type="entry name" value="Thioredoxin_domain"/>
</dbReference>
<evidence type="ECO:0000313" key="6">
    <source>
        <dbReference type="EMBL" id="CAG4884508.1"/>
    </source>
</evidence>
<evidence type="ECO:0000313" key="7">
    <source>
        <dbReference type="Proteomes" id="UP000742786"/>
    </source>
</evidence>
<evidence type="ECO:0000259" key="5">
    <source>
        <dbReference type="PROSITE" id="PS51352"/>
    </source>
</evidence>
<evidence type="ECO:0000256" key="2">
    <source>
        <dbReference type="ARBA" id="ARBA00023008"/>
    </source>
</evidence>
<keyword evidence="3" id="KW-0479">Metal-binding</keyword>
<dbReference type="RefSeq" id="WP_220636353.1">
    <property type="nucleotide sequence ID" value="NZ_CAJQUM010000001.1"/>
</dbReference>
<dbReference type="PANTHER" id="PTHR12151:SF25">
    <property type="entry name" value="LINALOOL DEHYDRATASE_ISOMERASE DOMAIN-CONTAINING PROTEIN"/>
    <property type="match status" value="1"/>
</dbReference>
<keyword evidence="2 3" id="KW-0186">Copper</keyword>
<dbReference type="EMBL" id="CAJQUM010000001">
    <property type="protein sequence ID" value="CAG4884508.1"/>
    <property type="molecule type" value="Genomic_DNA"/>
</dbReference>
<dbReference type="InterPro" id="IPR003782">
    <property type="entry name" value="SCO1/SenC"/>
</dbReference>
<keyword evidence="7" id="KW-1185">Reference proteome</keyword>
<protein>
    <submittedName>
        <fullName evidence="6">Cytochrome oxidase biogenesis protein Sco1/SenC/PrrC, copper metallochaperone</fullName>
    </submittedName>
</protein>
<proteinExistence type="inferred from homology"/>
<feature type="domain" description="Thioredoxin" evidence="5">
    <location>
        <begin position="43"/>
        <end position="207"/>
    </location>
</feature>
<feature type="binding site" evidence="3">
    <location>
        <position position="170"/>
    </location>
    <ligand>
        <name>Cu cation</name>
        <dbReference type="ChEBI" id="CHEBI:23378"/>
    </ligand>
</feature>
<dbReference type="CDD" id="cd02968">
    <property type="entry name" value="SCO"/>
    <property type="match status" value="1"/>
</dbReference>
<dbReference type="FunFam" id="3.40.30.10:FF:000013">
    <property type="entry name" value="Blast:Protein SCO1 homolog, mitochondrial"/>
    <property type="match status" value="1"/>
</dbReference>
<dbReference type="Gene3D" id="3.40.30.10">
    <property type="entry name" value="Glutaredoxin"/>
    <property type="match status" value="1"/>
</dbReference>